<keyword evidence="8 10" id="KW-0460">Magnesium</keyword>
<dbReference type="RefSeq" id="WP_249460690.1">
    <property type="nucleotide sequence ID" value="NZ_JAMCCK010000021.1"/>
</dbReference>
<gene>
    <name evidence="11" type="primary">gph</name>
    <name evidence="11" type="ORF">M4438_16345</name>
</gene>
<name>A0ABT0NWD9_9ACTN</name>
<evidence type="ECO:0000256" key="8">
    <source>
        <dbReference type="ARBA" id="ARBA00022842"/>
    </source>
</evidence>
<evidence type="ECO:0000313" key="11">
    <source>
        <dbReference type="EMBL" id="MCL3995068.1"/>
    </source>
</evidence>
<keyword evidence="9 10" id="KW-0119">Carbohydrate metabolism</keyword>
<dbReference type="NCBIfam" id="TIGR01509">
    <property type="entry name" value="HAD-SF-IA-v3"/>
    <property type="match status" value="1"/>
</dbReference>
<feature type="binding site" evidence="10">
    <location>
        <position position="26"/>
    </location>
    <ligand>
        <name>Mg(2+)</name>
        <dbReference type="ChEBI" id="CHEBI:18420"/>
    </ligand>
</feature>
<dbReference type="InterPro" id="IPR023214">
    <property type="entry name" value="HAD_sf"/>
</dbReference>
<dbReference type="NCBIfam" id="TIGR01549">
    <property type="entry name" value="HAD-SF-IA-v1"/>
    <property type="match status" value="1"/>
</dbReference>
<proteinExistence type="inferred from homology"/>
<keyword evidence="6 10" id="KW-0479">Metal-binding</keyword>
<dbReference type="SFLD" id="SFLDG01129">
    <property type="entry name" value="C1.5:_HAD__Beta-PGM__Phosphata"/>
    <property type="match status" value="1"/>
</dbReference>
<protein>
    <recommendedName>
        <fullName evidence="5 10">Phosphoglycolate phosphatase</fullName>
        <shortName evidence="10">PGP</shortName>
        <shortName evidence="10">PGPase</shortName>
        <ecNumber evidence="5 10">3.1.3.18</ecNumber>
    </recommendedName>
</protein>
<evidence type="ECO:0000256" key="5">
    <source>
        <dbReference type="ARBA" id="ARBA00013078"/>
    </source>
</evidence>
<evidence type="ECO:0000313" key="12">
    <source>
        <dbReference type="Proteomes" id="UP001202052"/>
    </source>
</evidence>
<dbReference type="Proteomes" id="UP001202052">
    <property type="component" value="Unassembled WGS sequence"/>
</dbReference>
<comment type="similarity">
    <text evidence="4 10">Belongs to the HAD-like hydrolase superfamily. CbbY/CbbZ/Gph/YieH family.</text>
</comment>
<comment type="caution">
    <text evidence="11">The sequence shown here is derived from an EMBL/GenBank/DDBJ whole genome shotgun (WGS) entry which is preliminary data.</text>
</comment>
<dbReference type="GO" id="GO:0008967">
    <property type="term" value="F:phosphoglycolate phosphatase activity"/>
    <property type="evidence" value="ECO:0007669"/>
    <property type="project" value="UniProtKB-EC"/>
</dbReference>
<evidence type="ECO:0000256" key="4">
    <source>
        <dbReference type="ARBA" id="ARBA00006171"/>
    </source>
</evidence>
<dbReference type="Gene3D" id="1.10.150.240">
    <property type="entry name" value="Putative phosphatase, domain 2"/>
    <property type="match status" value="1"/>
</dbReference>
<dbReference type="NCBIfam" id="TIGR01449">
    <property type="entry name" value="PGP_bact"/>
    <property type="match status" value="1"/>
</dbReference>
<dbReference type="InterPro" id="IPR036412">
    <property type="entry name" value="HAD-like_sf"/>
</dbReference>
<evidence type="ECO:0000256" key="1">
    <source>
        <dbReference type="ARBA" id="ARBA00000830"/>
    </source>
</evidence>
<evidence type="ECO:0000256" key="3">
    <source>
        <dbReference type="ARBA" id="ARBA00004818"/>
    </source>
</evidence>
<sequence>MSGTGTAPAALLTGGGAPTVDTVVFDLDGTLVDTVPDIARAVNRALRAAGLPALTRAEVRGQVGFGGTALVRRALAKAGRDARPEQVAALQEAYLSAYAEEPVRESAVYPGAARLLDALRAAGLRLAVCTNKSGRITGPLMTALGLATRVDAVVTGDTLPVRKPDPGPVLHAVELAGGKRAMMVGDTLSDVRAARAAELPVVCVSFGYHEGDAARLGPDALITDYADFPAAVRSAGISLPAVL</sequence>
<dbReference type="InterPro" id="IPR037512">
    <property type="entry name" value="PGPase_prok"/>
</dbReference>
<keyword evidence="7 10" id="KW-0378">Hydrolase</keyword>
<dbReference type="SFLD" id="SFLDG01135">
    <property type="entry name" value="C1.5.6:_HAD__Beta-PGM__Phospha"/>
    <property type="match status" value="1"/>
</dbReference>
<feature type="binding site" evidence="10">
    <location>
        <position position="186"/>
    </location>
    <ligand>
        <name>Mg(2+)</name>
        <dbReference type="ChEBI" id="CHEBI:18420"/>
    </ligand>
</feature>
<dbReference type="InterPro" id="IPR006439">
    <property type="entry name" value="HAD-SF_hydro_IA"/>
</dbReference>
<dbReference type="Pfam" id="PF00702">
    <property type="entry name" value="Hydrolase"/>
    <property type="match status" value="1"/>
</dbReference>
<evidence type="ECO:0000256" key="10">
    <source>
        <dbReference type="HAMAP-Rule" id="MF_00495"/>
    </source>
</evidence>
<evidence type="ECO:0000256" key="2">
    <source>
        <dbReference type="ARBA" id="ARBA00001946"/>
    </source>
</evidence>
<dbReference type="HAMAP" id="MF_00495">
    <property type="entry name" value="GPH_hydrolase_bact"/>
    <property type="match status" value="1"/>
</dbReference>
<evidence type="ECO:0000256" key="7">
    <source>
        <dbReference type="ARBA" id="ARBA00022801"/>
    </source>
</evidence>
<comment type="function">
    <text evidence="10">Specifically catalyzes the dephosphorylation of 2-phosphoglycolate.</text>
</comment>
<dbReference type="SFLD" id="SFLDS00003">
    <property type="entry name" value="Haloacid_Dehalogenase"/>
    <property type="match status" value="1"/>
</dbReference>
<comment type="pathway">
    <text evidence="3 10">Organic acid metabolism; glycolate biosynthesis; glycolate from 2-phosphoglycolate: step 1/1.</text>
</comment>
<keyword evidence="12" id="KW-1185">Reference proteome</keyword>
<dbReference type="PRINTS" id="PR00413">
    <property type="entry name" value="HADHALOGNASE"/>
</dbReference>
<evidence type="ECO:0000256" key="9">
    <source>
        <dbReference type="ARBA" id="ARBA00023277"/>
    </source>
</evidence>
<dbReference type="InterPro" id="IPR050155">
    <property type="entry name" value="HAD-like_hydrolase_sf"/>
</dbReference>
<dbReference type="EC" id="3.1.3.18" evidence="5 10"/>
<dbReference type="PANTHER" id="PTHR43434:SF1">
    <property type="entry name" value="PHOSPHOGLYCOLATE PHOSPHATASE"/>
    <property type="match status" value="1"/>
</dbReference>
<dbReference type="EMBL" id="JAMCCK010000021">
    <property type="protein sequence ID" value="MCL3995068.1"/>
    <property type="molecule type" value="Genomic_DNA"/>
</dbReference>
<comment type="catalytic activity">
    <reaction evidence="1 10">
        <text>2-phosphoglycolate + H2O = glycolate + phosphate</text>
        <dbReference type="Rhea" id="RHEA:14369"/>
        <dbReference type="ChEBI" id="CHEBI:15377"/>
        <dbReference type="ChEBI" id="CHEBI:29805"/>
        <dbReference type="ChEBI" id="CHEBI:43474"/>
        <dbReference type="ChEBI" id="CHEBI:58033"/>
        <dbReference type="EC" id="3.1.3.18"/>
    </reaction>
</comment>
<dbReference type="Gene3D" id="3.40.50.1000">
    <property type="entry name" value="HAD superfamily/HAD-like"/>
    <property type="match status" value="1"/>
</dbReference>
<dbReference type="InterPro" id="IPR023198">
    <property type="entry name" value="PGP-like_dom2"/>
</dbReference>
<comment type="cofactor">
    <cofactor evidence="2 10">
        <name>Mg(2+)</name>
        <dbReference type="ChEBI" id="CHEBI:18420"/>
    </cofactor>
</comment>
<feature type="active site" description="Nucleophile" evidence="10">
    <location>
        <position position="26"/>
    </location>
</feature>
<evidence type="ECO:0000256" key="6">
    <source>
        <dbReference type="ARBA" id="ARBA00022723"/>
    </source>
</evidence>
<organism evidence="11 12">
    <name type="scientific">Streptomyces lavenduligriseus</name>
    <dbReference type="NCBI Taxonomy" id="67315"/>
    <lineage>
        <taxon>Bacteria</taxon>
        <taxon>Bacillati</taxon>
        <taxon>Actinomycetota</taxon>
        <taxon>Actinomycetes</taxon>
        <taxon>Kitasatosporales</taxon>
        <taxon>Streptomycetaceae</taxon>
        <taxon>Streptomyces</taxon>
    </lineage>
</organism>
<dbReference type="SUPFAM" id="SSF56784">
    <property type="entry name" value="HAD-like"/>
    <property type="match status" value="1"/>
</dbReference>
<dbReference type="PANTHER" id="PTHR43434">
    <property type="entry name" value="PHOSPHOGLYCOLATE PHOSPHATASE"/>
    <property type="match status" value="1"/>
</dbReference>
<accession>A0ABT0NWD9</accession>
<feature type="binding site" evidence="10">
    <location>
        <position position="28"/>
    </location>
    <ligand>
        <name>Mg(2+)</name>
        <dbReference type="ChEBI" id="CHEBI:18420"/>
    </ligand>
</feature>
<reference evidence="11 12" key="1">
    <citation type="submission" date="2022-05" db="EMBL/GenBank/DDBJ databases">
        <title>Genome Resource of Streptomyces lavenduligriseus GA1-1, a Strain with Broad-Spectrum Antifungal Activity against Phytopathogenic Fungi.</title>
        <authorList>
            <person name="Qi D."/>
        </authorList>
    </citation>
    <scope>NUCLEOTIDE SEQUENCE [LARGE SCALE GENOMIC DNA]</scope>
    <source>
        <strain evidence="11 12">GA1-1</strain>
    </source>
</reference>